<dbReference type="PANTHER" id="PTHR43617">
    <property type="entry name" value="L-AMINO ACID N-ACETYLTRANSFERASE"/>
    <property type="match status" value="1"/>
</dbReference>
<dbReference type="EMBL" id="JAGINS010000001">
    <property type="protein sequence ID" value="MBP2357998.1"/>
    <property type="molecule type" value="Genomic_DNA"/>
</dbReference>
<reference evidence="2 3" key="1">
    <citation type="submission" date="2021-03" db="EMBL/GenBank/DDBJ databases">
        <title>Sequencing the genomes of 1000 actinobacteria strains.</title>
        <authorList>
            <person name="Klenk H.-P."/>
        </authorList>
    </citation>
    <scope>NUCLEOTIDE SEQUENCE [LARGE SCALE GENOMIC DNA]</scope>
    <source>
        <strain evidence="2 3">DSM 40843</strain>
    </source>
</reference>
<gene>
    <name evidence="2" type="ORF">JOF59_000398</name>
</gene>
<keyword evidence="3" id="KW-1185">Reference proteome</keyword>
<dbReference type="InterPro" id="IPR050276">
    <property type="entry name" value="MshD_Acetyltransferase"/>
</dbReference>
<dbReference type="Gene3D" id="3.40.630.30">
    <property type="match status" value="1"/>
</dbReference>
<protein>
    <submittedName>
        <fullName evidence="2">Ribosomal protein S18 acetylase RimI-like enzyme</fullName>
    </submittedName>
</protein>
<dbReference type="InterPro" id="IPR016181">
    <property type="entry name" value="Acyl_CoA_acyltransferase"/>
</dbReference>
<dbReference type="SUPFAM" id="SSF55729">
    <property type="entry name" value="Acyl-CoA N-acyltransferases (Nat)"/>
    <property type="match status" value="1"/>
</dbReference>
<dbReference type="Proteomes" id="UP001519311">
    <property type="component" value="Unassembled WGS sequence"/>
</dbReference>
<name>A0ABS4V2F8_9ACTN</name>
<dbReference type="PANTHER" id="PTHR43617:SF2">
    <property type="entry name" value="UPF0039 PROTEIN SLL0451"/>
    <property type="match status" value="1"/>
</dbReference>
<feature type="domain" description="N-acetyltransferase" evidence="1">
    <location>
        <begin position="13"/>
        <end position="179"/>
    </location>
</feature>
<accession>A0ABS4V2F8</accession>
<evidence type="ECO:0000313" key="2">
    <source>
        <dbReference type="EMBL" id="MBP2357998.1"/>
    </source>
</evidence>
<comment type="caution">
    <text evidence="2">The sequence shown here is derived from an EMBL/GenBank/DDBJ whole genome shotgun (WGS) entry which is preliminary data.</text>
</comment>
<dbReference type="PROSITE" id="PS51186">
    <property type="entry name" value="GNAT"/>
    <property type="match status" value="1"/>
</dbReference>
<evidence type="ECO:0000313" key="3">
    <source>
        <dbReference type="Proteomes" id="UP001519311"/>
    </source>
</evidence>
<organism evidence="2 3">
    <name type="scientific">Streptomyces clavifer</name>
    <dbReference type="NCBI Taxonomy" id="68188"/>
    <lineage>
        <taxon>Bacteria</taxon>
        <taxon>Bacillati</taxon>
        <taxon>Actinomycetota</taxon>
        <taxon>Actinomycetes</taxon>
        <taxon>Kitasatosporales</taxon>
        <taxon>Streptomycetaceae</taxon>
        <taxon>Streptomyces</taxon>
    </lineage>
</organism>
<dbReference type="CDD" id="cd04301">
    <property type="entry name" value="NAT_SF"/>
    <property type="match status" value="1"/>
</dbReference>
<dbReference type="InterPro" id="IPR000182">
    <property type="entry name" value="GNAT_dom"/>
</dbReference>
<dbReference type="RefSeq" id="WP_209469367.1">
    <property type="nucleotide sequence ID" value="NZ_BMWJ01000002.1"/>
</dbReference>
<proteinExistence type="predicted"/>
<sequence>MTTRPSPADAPGVRVRDMEPGDCDAVAEIRVRGWQAAYAGLVPQAYLDAMDVAREAELRRRSFAAGGPQVHAVSLAADSAVTGWACYGPCRDAGAPSGRSELYALYVHPERIGTGAGRALLSELTARAATAGFHEMALWVLRDNTRARRFYERAGFLPDGAEESSETGGAAVPEVRYVRTLSGPAAG</sequence>
<dbReference type="Pfam" id="PF00583">
    <property type="entry name" value="Acetyltransf_1"/>
    <property type="match status" value="1"/>
</dbReference>
<evidence type="ECO:0000259" key="1">
    <source>
        <dbReference type="PROSITE" id="PS51186"/>
    </source>
</evidence>